<feature type="compositionally biased region" description="Low complexity" evidence="1">
    <location>
        <begin position="19"/>
        <end position="38"/>
    </location>
</feature>
<evidence type="ECO:0000313" key="3">
    <source>
        <dbReference type="Proteomes" id="UP000054270"/>
    </source>
</evidence>
<protein>
    <submittedName>
        <fullName evidence="2">Uncharacterized protein</fullName>
    </submittedName>
</protein>
<evidence type="ECO:0000313" key="2">
    <source>
        <dbReference type="EMBL" id="KJA25704.1"/>
    </source>
</evidence>
<feature type="non-terminal residue" evidence="2">
    <location>
        <position position="835"/>
    </location>
</feature>
<feature type="compositionally biased region" description="Polar residues" evidence="1">
    <location>
        <begin position="722"/>
        <end position="732"/>
    </location>
</feature>
<keyword evidence="3" id="KW-1185">Reference proteome</keyword>
<feature type="compositionally biased region" description="Pro residues" evidence="1">
    <location>
        <begin position="817"/>
        <end position="826"/>
    </location>
</feature>
<dbReference type="OrthoDB" id="3071639at2759"/>
<reference evidence="3" key="1">
    <citation type="submission" date="2014-04" db="EMBL/GenBank/DDBJ databases">
        <title>Evolutionary Origins and Diversification of the Mycorrhizal Mutualists.</title>
        <authorList>
            <consortium name="DOE Joint Genome Institute"/>
            <consortium name="Mycorrhizal Genomics Consortium"/>
            <person name="Kohler A."/>
            <person name="Kuo A."/>
            <person name="Nagy L.G."/>
            <person name="Floudas D."/>
            <person name="Copeland A."/>
            <person name="Barry K.W."/>
            <person name="Cichocki N."/>
            <person name="Veneault-Fourrey C."/>
            <person name="LaButti K."/>
            <person name="Lindquist E.A."/>
            <person name="Lipzen A."/>
            <person name="Lundell T."/>
            <person name="Morin E."/>
            <person name="Murat C."/>
            <person name="Riley R."/>
            <person name="Ohm R."/>
            <person name="Sun H."/>
            <person name="Tunlid A."/>
            <person name="Henrissat B."/>
            <person name="Grigoriev I.V."/>
            <person name="Hibbett D.S."/>
            <person name="Martin F."/>
        </authorList>
    </citation>
    <scope>NUCLEOTIDE SEQUENCE [LARGE SCALE GENOMIC DNA]</scope>
    <source>
        <strain evidence="3">FD-334 SS-4</strain>
    </source>
</reference>
<dbReference type="AlphaFoldDB" id="A0A0D2P4A9"/>
<proteinExistence type="predicted"/>
<feature type="compositionally biased region" description="Polar residues" evidence="1">
    <location>
        <begin position="1"/>
        <end position="16"/>
    </location>
</feature>
<feature type="region of interest" description="Disordered" evidence="1">
    <location>
        <begin position="340"/>
        <end position="412"/>
    </location>
</feature>
<feature type="compositionally biased region" description="Acidic residues" evidence="1">
    <location>
        <begin position="649"/>
        <end position="661"/>
    </location>
</feature>
<accession>A0A0D2P4A9</accession>
<feature type="compositionally biased region" description="Basic residues" evidence="1">
    <location>
        <begin position="75"/>
        <end position="90"/>
    </location>
</feature>
<dbReference type="Proteomes" id="UP000054270">
    <property type="component" value="Unassembled WGS sequence"/>
</dbReference>
<feature type="compositionally biased region" description="Basic and acidic residues" evidence="1">
    <location>
        <begin position="703"/>
        <end position="721"/>
    </location>
</feature>
<sequence>MELQTPHPTLQSQSQIFKLPSSSPKPSPRSLSPVPLAPTSSKHSKENAHATSTPWNRHASKSFALGITPIPPFSRKSRARSGRRPAHSHSRSSSNSHSHSNASSRANSKEPSMRKPKMQSHAQLIDNAISGTRTRKTQKTVKATIPPRPLESPFASRAPSPAENMPVDSHISTHPVKNRIVHQYTSARRLSDMPRAVLTNASVDHNLPVELADAARKQGSQSVQTSPQKVAYKHTFTRPKPVKRNGKDALEKRIYVPSHLIDHSLKRCPSAPSGLALPKQIRQSSVLGPGRVAPPAGEASSASLRPFEAAKANGIDAADATKAMHKSGLNAFLGRLLRAESRPSSTGEAGPPTPLALETNGSCAAQRPPAPGPLVRPSASMQDLHAHHPRSTEFGNMEAGPHSNEPYSRNGVAGDDDARTTWMGVRGGVDFNRPPSQMSLFHAGGRDIVGEFGTEQEWHDTIFTSSSSEESSYGNYINQEAPIENRLERRPSLARSMKSKSRKQATKIGTPECRRLTYGDEPVWLVAPDSTTVPGMGGLGIPFGFGFGFGLDDALELKFDADVMHIDEALFGGDAYKASTPSVRRMRKARPNGQGHAHMRRPVSLPALRSAVLEDGEEEEEIIERANVVRKSVSDGQLKQTDDISTGEADWEDEESGEQDMELTGSIGAKLERETDGDSLISWVTDSVISAPTGYLEQKRRRAEHESPRSEEEAPDSDKTQCSRASSTSDSKSLFEPTLGAPFKNNGQEPSPRNGQPFDYDDDNDAAAANRSYLVPGMGTSATAKRTRSGTIVPANVLPTCMPPGARRTRSGTIVGPLPPAPPPAFGLPAIPGAG</sequence>
<name>A0A0D2P4A9_HYPSF</name>
<organism evidence="2 3">
    <name type="scientific">Hypholoma sublateritium (strain FD-334 SS-4)</name>
    <dbReference type="NCBI Taxonomy" id="945553"/>
    <lineage>
        <taxon>Eukaryota</taxon>
        <taxon>Fungi</taxon>
        <taxon>Dikarya</taxon>
        <taxon>Basidiomycota</taxon>
        <taxon>Agaricomycotina</taxon>
        <taxon>Agaricomycetes</taxon>
        <taxon>Agaricomycetidae</taxon>
        <taxon>Agaricales</taxon>
        <taxon>Agaricineae</taxon>
        <taxon>Strophariaceae</taxon>
        <taxon>Hypholoma</taxon>
    </lineage>
</organism>
<evidence type="ECO:0000256" key="1">
    <source>
        <dbReference type="SAM" id="MobiDB-lite"/>
    </source>
</evidence>
<feature type="region of interest" description="Disordered" evidence="1">
    <location>
        <begin position="1"/>
        <end position="170"/>
    </location>
</feature>
<feature type="compositionally biased region" description="Polar residues" evidence="1">
    <location>
        <begin position="745"/>
        <end position="754"/>
    </location>
</feature>
<feature type="region of interest" description="Disordered" evidence="1">
    <location>
        <begin position="695"/>
        <end position="773"/>
    </location>
</feature>
<feature type="region of interest" description="Disordered" evidence="1">
    <location>
        <begin position="631"/>
        <end position="663"/>
    </location>
</feature>
<feature type="compositionally biased region" description="Low complexity" evidence="1">
    <location>
        <begin position="91"/>
        <end position="106"/>
    </location>
</feature>
<gene>
    <name evidence="2" type="ORF">HYPSUDRAFT_213659</name>
</gene>
<feature type="region of interest" description="Disordered" evidence="1">
    <location>
        <begin position="795"/>
        <end position="835"/>
    </location>
</feature>
<dbReference type="EMBL" id="KN817530">
    <property type="protein sequence ID" value="KJA25704.1"/>
    <property type="molecule type" value="Genomic_DNA"/>
</dbReference>